<evidence type="ECO:0000313" key="3">
    <source>
        <dbReference type="EMBL" id="RKP37225.1"/>
    </source>
</evidence>
<protein>
    <submittedName>
        <fullName evidence="3">Uncharacterized protein</fullName>
    </submittedName>
</protein>
<proteinExistence type="predicted"/>
<evidence type="ECO:0000256" key="2">
    <source>
        <dbReference type="SAM" id="SignalP"/>
    </source>
</evidence>
<accession>A0A4P9ZUK1</accession>
<keyword evidence="2" id="KW-0732">Signal</keyword>
<keyword evidence="4" id="KW-1185">Reference proteome</keyword>
<dbReference type="AlphaFoldDB" id="A0A4P9ZUK1"/>
<dbReference type="EMBL" id="ML002523">
    <property type="protein sequence ID" value="RKP37225.1"/>
    <property type="molecule type" value="Genomic_DNA"/>
</dbReference>
<feature type="compositionally biased region" description="Polar residues" evidence="1">
    <location>
        <begin position="294"/>
        <end position="306"/>
    </location>
</feature>
<feature type="compositionally biased region" description="Polar residues" evidence="1">
    <location>
        <begin position="134"/>
        <end position="158"/>
    </location>
</feature>
<feature type="region of interest" description="Disordered" evidence="1">
    <location>
        <begin position="294"/>
        <end position="395"/>
    </location>
</feature>
<evidence type="ECO:0000313" key="4">
    <source>
        <dbReference type="Proteomes" id="UP000268162"/>
    </source>
</evidence>
<reference evidence="4" key="1">
    <citation type="journal article" date="2018" name="Nat. Microbiol.">
        <title>Leveraging single-cell genomics to expand the fungal tree of life.</title>
        <authorList>
            <person name="Ahrendt S.R."/>
            <person name="Quandt C.A."/>
            <person name="Ciobanu D."/>
            <person name="Clum A."/>
            <person name="Salamov A."/>
            <person name="Andreopoulos B."/>
            <person name="Cheng J.F."/>
            <person name="Woyke T."/>
            <person name="Pelin A."/>
            <person name="Henrissat B."/>
            <person name="Reynolds N.K."/>
            <person name="Benny G.L."/>
            <person name="Smith M.E."/>
            <person name="James T.Y."/>
            <person name="Grigoriev I.V."/>
        </authorList>
    </citation>
    <scope>NUCLEOTIDE SEQUENCE [LARGE SCALE GENOMIC DNA]</scope>
    <source>
        <strain evidence="4">RSA 468</strain>
    </source>
</reference>
<feature type="region of interest" description="Disordered" evidence="1">
    <location>
        <begin position="85"/>
        <end position="117"/>
    </location>
</feature>
<feature type="chain" id="PRO_5020221238" evidence="2">
    <location>
        <begin position="25"/>
        <end position="395"/>
    </location>
</feature>
<feature type="compositionally biased region" description="Polar residues" evidence="1">
    <location>
        <begin position="185"/>
        <end position="200"/>
    </location>
</feature>
<evidence type="ECO:0000256" key="1">
    <source>
        <dbReference type="SAM" id="MobiDB-lite"/>
    </source>
</evidence>
<feature type="compositionally biased region" description="Polar residues" evidence="1">
    <location>
        <begin position="227"/>
        <end position="240"/>
    </location>
</feature>
<gene>
    <name evidence="3" type="ORF">BJ085DRAFT_40863</name>
</gene>
<dbReference type="Proteomes" id="UP000268162">
    <property type="component" value="Unassembled WGS sequence"/>
</dbReference>
<organism evidence="3 4">
    <name type="scientific">Dimargaris cristalligena</name>
    <dbReference type="NCBI Taxonomy" id="215637"/>
    <lineage>
        <taxon>Eukaryota</taxon>
        <taxon>Fungi</taxon>
        <taxon>Fungi incertae sedis</taxon>
        <taxon>Zoopagomycota</taxon>
        <taxon>Kickxellomycotina</taxon>
        <taxon>Dimargaritomycetes</taxon>
        <taxon>Dimargaritales</taxon>
        <taxon>Dimargaritaceae</taxon>
        <taxon>Dimargaris</taxon>
    </lineage>
</organism>
<sequence>MYYHVNVVSSAVVTTAMFAGSALATSIPTDVPGTSQGMAFSTPMHLTRRAPLFLNWRSSQASMTPSTTDQAYSYLDNSASDSALYTETDSISSTSTRRRDRIAQRLPNKITGANKSVSERNSFQKWLSKSQSDLAGVSTVGSTDKPFTTSSSWSQSNEFKPPSIDDISLSENYHAPDDSRIGSDTVGQSGGNDLNWSNFFQGPHEDDDEDDGGDYNSYGFNRDFPDSTISTKNSEQNQVELTPEELKQEKRKRRSLKNQEELEKAAARYHHANMNDYDKPPIGYPLYAGHAETRSTSANVNQQTKESGAAILPDTPVPDLTNDDDNDDEFFDAEDGSTWPNYQSEAHDYSSKHPSLPGYNSPVLKNNRAANNYSPISEPGLTNHDDENTWYIDDP</sequence>
<feature type="compositionally biased region" description="Low complexity" evidence="1">
    <location>
        <begin position="86"/>
        <end position="95"/>
    </location>
</feature>
<name>A0A4P9ZUK1_9FUNG</name>
<feature type="compositionally biased region" description="Acidic residues" evidence="1">
    <location>
        <begin position="321"/>
        <end position="335"/>
    </location>
</feature>
<feature type="region of interest" description="Disordered" evidence="1">
    <location>
        <begin position="134"/>
        <end position="259"/>
    </location>
</feature>
<feature type="signal peptide" evidence="2">
    <location>
        <begin position="1"/>
        <end position="24"/>
    </location>
</feature>